<dbReference type="EMBL" id="SMBP01000010">
    <property type="protein sequence ID" value="TCU59216.1"/>
    <property type="molecule type" value="Genomic_DNA"/>
</dbReference>
<dbReference type="InterPro" id="IPR010994">
    <property type="entry name" value="RuvA_2-like"/>
</dbReference>
<dbReference type="InterPro" id="IPR055179">
    <property type="entry name" value="Tex-like_central_region"/>
</dbReference>
<dbReference type="Gene3D" id="1.10.3500.10">
    <property type="entry name" value="Tex N-terminal region-like"/>
    <property type="match status" value="1"/>
</dbReference>
<dbReference type="Pfam" id="PF16921">
    <property type="entry name" value="Tex_YqgF"/>
    <property type="match status" value="1"/>
</dbReference>
<dbReference type="Pfam" id="PF22706">
    <property type="entry name" value="Tex_central_region"/>
    <property type="match status" value="1"/>
</dbReference>
<dbReference type="GO" id="GO:0003735">
    <property type="term" value="F:structural constituent of ribosome"/>
    <property type="evidence" value="ECO:0007669"/>
    <property type="project" value="TreeGrafter"/>
</dbReference>
<dbReference type="SUPFAM" id="SSF47781">
    <property type="entry name" value="RuvA domain 2-like"/>
    <property type="match status" value="2"/>
</dbReference>
<dbReference type="RefSeq" id="WP_132224823.1">
    <property type="nucleotide sequence ID" value="NZ_JANKBG010000010.1"/>
</dbReference>
<evidence type="ECO:0000313" key="3">
    <source>
        <dbReference type="Proteomes" id="UP000295773"/>
    </source>
</evidence>
<dbReference type="PANTHER" id="PTHR10724:SF10">
    <property type="entry name" value="S1 RNA-BINDING DOMAIN-CONTAINING PROTEIN 1"/>
    <property type="match status" value="1"/>
</dbReference>
<dbReference type="InterPro" id="IPR018974">
    <property type="entry name" value="Tex-like_N"/>
</dbReference>
<dbReference type="GO" id="GO:0006412">
    <property type="term" value="P:translation"/>
    <property type="evidence" value="ECO:0007669"/>
    <property type="project" value="TreeGrafter"/>
</dbReference>
<dbReference type="InterPro" id="IPR012340">
    <property type="entry name" value="NA-bd_OB-fold"/>
</dbReference>
<dbReference type="FunFam" id="1.10.10.650:FF:000001">
    <property type="entry name" value="S1 RNA-binding domain 1"/>
    <property type="match status" value="1"/>
</dbReference>
<dbReference type="SUPFAM" id="SSF50249">
    <property type="entry name" value="Nucleic acid-binding proteins"/>
    <property type="match status" value="1"/>
</dbReference>
<dbReference type="InterPro" id="IPR023323">
    <property type="entry name" value="Tex-like_dom_sf"/>
</dbReference>
<dbReference type="Gene3D" id="3.30.420.140">
    <property type="entry name" value="YqgF/RNase H-like domain"/>
    <property type="match status" value="1"/>
</dbReference>
<dbReference type="InterPro" id="IPR032639">
    <property type="entry name" value="Tex_YqgF"/>
</dbReference>
<proteinExistence type="predicted"/>
<evidence type="ECO:0000259" key="1">
    <source>
        <dbReference type="PROSITE" id="PS50126"/>
    </source>
</evidence>
<dbReference type="InterPro" id="IPR050437">
    <property type="entry name" value="Ribos_protein_bS1-like"/>
</dbReference>
<dbReference type="GO" id="GO:0005737">
    <property type="term" value="C:cytoplasm"/>
    <property type="evidence" value="ECO:0007669"/>
    <property type="project" value="UniProtKB-ARBA"/>
</dbReference>
<dbReference type="InterPro" id="IPR003029">
    <property type="entry name" value="S1_domain"/>
</dbReference>
<dbReference type="Proteomes" id="UP000295773">
    <property type="component" value="Unassembled WGS sequence"/>
</dbReference>
<dbReference type="GO" id="GO:0006139">
    <property type="term" value="P:nucleobase-containing compound metabolic process"/>
    <property type="evidence" value="ECO:0007669"/>
    <property type="project" value="InterPro"/>
</dbReference>
<protein>
    <recommendedName>
        <fullName evidence="1">S1 motif domain-containing protein</fullName>
    </recommendedName>
</protein>
<dbReference type="SMART" id="SM00732">
    <property type="entry name" value="YqgFc"/>
    <property type="match status" value="1"/>
</dbReference>
<dbReference type="Pfam" id="PF00575">
    <property type="entry name" value="S1"/>
    <property type="match status" value="1"/>
</dbReference>
<sequence>MEQMIITPIAKSLNISEKQVVNTLDLLEQGNTVPFIARYRKEVTNGLDEEQIRVIQENYAYQLNLKKRKEDVARLIEQQGKLTEEIKKQIEACEKLSQVEDIYRPYQQKRKTRATDAQAKGLAPLAEWLLKLLPNVNVAQEAANYIKEDVPTIQDALQGAKDIIAEKASDDAEIRKRIRNSMEHYGRLVTKEKKKHEDTKKVYKMYYDYNERISTLASHRIMAIDRAEKEKVIQVSIDFDEDYQLNWAIQRFTKKRQCPAVPYIEEAVQDGLKRLAFPSVEREIRNELSERAHEQSIEVFSMNLEKLLLQPPMKQKMVLGFDPAFRTGCKLAVIDETGKLLKISVIYPHQPNARTKEAESIMLNLLKTYPIKIIAIGNGTASRESEAFVAKLIRDHHLAVSYTIVSEAGASVYSASKLAREEFPDLQVEQRSAISIARRVIDPLAELIKIDPQSIGVGQYQHDLPTKRLKERLDFVVTKAVNRVGVNVNTASSELLKNISGLSAATAKSIVTYREDHGEIRNRIELKQIPKVGAKSFEQAAGFLRIEDGDEPLDRTSIHPESYALAKKILAQFALTPSMMGSEEARASLEKVTSSALAKELGADVYTIEDILDAIRSPLRDYRERYDAPILRSDVLELEDLHIGDELEGVVRNVVDFGAFVDIGLHEDGLVHISKMRRQRVQHPSEVVAVGDVVKVWVYNIDQEKQKVQLSLLPLQK</sequence>
<dbReference type="PANTHER" id="PTHR10724">
    <property type="entry name" value="30S RIBOSOMAL PROTEIN S1"/>
    <property type="match status" value="1"/>
</dbReference>
<gene>
    <name evidence="2" type="ORF">EDD61_11023</name>
</gene>
<dbReference type="SUPFAM" id="SSF158832">
    <property type="entry name" value="Tex N-terminal region-like"/>
    <property type="match status" value="1"/>
</dbReference>
<dbReference type="SUPFAM" id="SSF53098">
    <property type="entry name" value="Ribonuclease H-like"/>
    <property type="match status" value="1"/>
</dbReference>
<organism evidence="2 3">
    <name type="scientific">Longicatena caecimuris</name>
    <dbReference type="NCBI Taxonomy" id="1796635"/>
    <lineage>
        <taxon>Bacteria</taxon>
        <taxon>Bacillati</taxon>
        <taxon>Bacillota</taxon>
        <taxon>Erysipelotrichia</taxon>
        <taxon>Erysipelotrichales</taxon>
        <taxon>Erysipelotrichaceae</taxon>
        <taxon>Longicatena</taxon>
    </lineage>
</organism>
<dbReference type="Pfam" id="PF09371">
    <property type="entry name" value="Tex_N"/>
    <property type="match status" value="1"/>
</dbReference>
<dbReference type="InterPro" id="IPR041692">
    <property type="entry name" value="HHH_9"/>
</dbReference>
<dbReference type="FunFam" id="2.40.50.140:FF:000051">
    <property type="entry name" value="RNA-binding transcriptional accessory protein"/>
    <property type="match status" value="1"/>
</dbReference>
<dbReference type="Gene3D" id="1.10.150.310">
    <property type="entry name" value="Tex RuvX-like domain-like"/>
    <property type="match status" value="1"/>
</dbReference>
<dbReference type="PROSITE" id="PS50126">
    <property type="entry name" value="S1"/>
    <property type="match status" value="1"/>
</dbReference>
<comment type="caution">
    <text evidence="2">The sequence shown here is derived from an EMBL/GenBank/DDBJ whole genome shotgun (WGS) entry which is preliminary data.</text>
</comment>
<dbReference type="Pfam" id="PF12836">
    <property type="entry name" value="HHH_3"/>
    <property type="match status" value="1"/>
</dbReference>
<reference evidence="2 3" key="1">
    <citation type="submission" date="2019-03" db="EMBL/GenBank/DDBJ databases">
        <title>Genomic Encyclopedia of Type Strains, Phase IV (KMG-IV): sequencing the most valuable type-strain genomes for metagenomic binning, comparative biology and taxonomic classification.</title>
        <authorList>
            <person name="Goeker M."/>
        </authorList>
    </citation>
    <scope>NUCLEOTIDE SEQUENCE [LARGE SCALE GENOMIC DNA]</scope>
    <source>
        <strain evidence="2 3">DSM 29481</strain>
    </source>
</reference>
<evidence type="ECO:0000313" key="2">
    <source>
        <dbReference type="EMBL" id="TCU59216.1"/>
    </source>
</evidence>
<dbReference type="CDD" id="cd05685">
    <property type="entry name" value="S1_Tex"/>
    <property type="match status" value="1"/>
</dbReference>
<name>A0A4R3TDF9_9FIRM</name>
<dbReference type="Gene3D" id="1.10.10.650">
    <property type="entry name" value="RuvA domain 2-like"/>
    <property type="match status" value="1"/>
</dbReference>
<keyword evidence="3" id="KW-1185">Reference proteome</keyword>
<feature type="domain" description="S1 motif" evidence="1">
    <location>
        <begin position="644"/>
        <end position="713"/>
    </location>
</feature>
<dbReference type="SMART" id="SM00316">
    <property type="entry name" value="S1"/>
    <property type="match status" value="1"/>
</dbReference>
<dbReference type="AlphaFoldDB" id="A0A4R3TDF9"/>
<dbReference type="InterPro" id="IPR044146">
    <property type="entry name" value="S1_Tex"/>
</dbReference>
<dbReference type="InterPro" id="IPR037027">
    <property type="entry name" value="YqgF/RNaseH-like_dom_sf"/>
</dbReference>
<dbReference type="GO" id="GO:0003729">
    <property type="term" value="F:mRNA binding"/>
    <property type="evidence" value="ECO:0007669"/>
    <property type="project" value="TreeGrafter"/>
</dbReference>
<accession>A0A4R3TDF9</accession>
<dbReference type="InterPro" id="IPR006641">
    <property type="entry name" value="YqgF/RNaseH-like_dom"/>
</dbReference>
<dbReference type="InterPro" id="IPR012337">
    <property type="entry name" value="RNaseH-like_sf"/>
</dbReference>
<dbReference type="FunFam" id="1.10.150.310:FF:000002">
    <property type="entry name" value="Putative transcription modulator/accessory protein"/>
    <property type="match status" value="1"/>
</dbReference>
<dbReference type="FunFam" id="3.30.420.140:FF:000001">
    <property type="entry name" value="RNA-binding transcriptional accessory protein"/>
    <property type="match status" value="1"/>
</dbReference>
<dbReference type="InterPro" id="IPR023319">
    <property type="entry name" value="Tex-like_HTH_dom_sf"/>
</dbReference>
<dbReference type="Gene3D" id="2.40.50.140">
    <property type="entry name" value="Nucleic acid-binding proteins"/>
    <property type="match status" value="1"/>
</dbReference>
<dbReference type="Pfam" id="PF17674">
    <property type="entry name" value="HHH_9"/>
    <property type="match status" value="1"/>
</dbReference>